<evidence type="ECO:0000256" key="2">
    <source>
        <dbReference type="ARBA" id="ARBA00023002"/>
    </source>
</evidence>
<comment type="similarity">
    <text evidence="1">Belongs to the short-chain dehydrogenases/reductases (SDR) family.</text>
</comment>
<dbReference type="InterPro" id="IPR057326">
    <property type="entry name" value="KR_dom"/>
</dbReference>
<dbReference type="InterPro" id="IPR020904">
    <property type="entry name" value="Sc_DH/Rdtase_CS"/>
</dbReference>
<dbReference type="PANTHER" id="PTHR43180">
    <property type="entry name" value="3-OXOACYL-(ACYL-CARRIER-PROTEIN) REDUCTASE (AFU_ORTHOLOGUE AFUA_6G11210)"/>
    <property type="match status" value="1"/>
</dbReference>
<dbReference type="GO" id="GO:0008202">
    <property type="term" value="P:steroid metabolic process"/>
    <property type="evidence" value="ECO:0007669"/>
    <property type="project" value="UniProtKB-KW"/>
</dbReference>
<keyword evidence="3" id="KW-0520">NAD</keyword>
<dbReference type="Proteomes" id="UP000294558">
    <property type="component" value="Unassembled WGS sequence"/>
</dbReference>
<dbReference type="Pfam" id="PF13561">
    <property type="entry name" value="adh_short_C2"/>
    <property type="match status" value="1"/>
</dbReference>
<evidence type="ECO:0000259" key="6">
    <source>
        <dbReference type="SMART" id="SM00822"/>
    </source>
</evidence>
<dbReference type="InterPro" id="IPR036291">
    <property type="entry name" value="NAD(P)-bd_dom_sf"/>
</dbReference>
<keyword evidence="4" id="KW-0443">Lipid metabolism</keyword>
<organism evidence="7 8">
    <name type="scientific">Ilumatobacter fluminis</name>
    <dbReference type="NCBI Taxonomy" id="467091"/>
    <lineage>
        <taxon>Bacteria</taxon>
        <taxon>Bacillati</taxon>
        <taxon>Actinomycetota</taxon>
        <taxon>Acidimicrobiia</taxon>
        <taxon>Acidimicrobiales</taxon>
        <taxon>Ilumatobacteraceae</taxon>
        <taxon>Ilumatobacter</taxon>
    </lineage>
</organism>
<dbReference type="NCBIfam" id="NF005559">
    <property type="entry name" value="PRK07231.1"/>
    <property type="match status" value="1"/>
</dbReference>
<gene>
    <name evidence="7" type="ORF">BDK89_3829</name>
</gene>
<sequence length="259" mass="27371">MGRVDGKIALITGGARGLGEATGRLMAKEGATVILTDILDDDGKALAASIEEEGGKAEYIHQDVTIEDEWDTLVDDIVARHGRLDIVVNNAGIVLDANVEDTTLDGWRHVNAINSEAVFLGTRAAIKAMKQNDDPKGGSIVNISSVAGLVGIDNLAAYNASKGAVRLFSKSAALHVAQAGYNIRVNSVHPSYTWTPMVQHLGDNTGDRDAFYDALGEAHPIGRPGVPMDIAYGVLYLASDESTWVTGSELVIDGGFTAR</sequence>
<dbReference type="SUPFAM" id="SSF51735">
    <property type="entry name" value="NAD(P)-binding Rossmann-fold domains"/>
    <property type="match status" value="1"/>
</dbReference>
<evidence type="ECO:0000313" key="8">
    <source>
        <dbReference type="Proteomes" id="UP000294558"/>
    </source>
</evidence>
<accession>A0A4R7I3J6</accession>
<dbReference type="PROSITE" id="PS00061">
    <property type="entry name" value="ADH_SHORT"/>
    <property type="match status" value="1"/>
</dbReference>
<feature type="domain" description="Ketoreductase" evidence="6">
    <location>
        <begin position="7"/>
        <end position="182"/>
    </location>
</feature>
<dbReference type="InterPro" id="IPR002347">
    <property type="entry name" value="SDR_fam"/>
</dbReference>
<evidence type="ECO:0000256" key="1">
    <source>
        <dbReference type="ARBA" id="ARBA00006484"/>
    </source>
</evidence>
<proteinExistence type="inferred from homology"/>
<name>A0A4R7I3J6_9ACTN</name>
<dbReference type="SMART" id="SM00822">
    <property type="entry name" value="PKS_KR"/>
    <property type="match status" value="1"/>
</dbReference>
<evidence type="ECO:0000256" key="4">
    <source>
        <dbReference type="ARBA" id="ARBA00023098"/>
    </source>
</evidence>
<keyword evidence="5" id="KW-0753">Steroid metabolism</keyword>
<reference evidence="7 8" key="1">
    <citation type="submission" date="2019-03" db="EMBL/GenBank/DDBJ databases">
        <title>Sequencing the genomes of 1000 actinobacteria strains.</title>
        <authorList>
            <person name="Klenk H.-P."/>
        </authorList>
    </citation>
    <scope>NUCLEOTIDE SEQUENCE [LARGE SCALE GENOMIC DNA]</scope>
    <source>
        <strain evidence="7 8">DSM 18936</strain>
    </source>
</reference>
<evidence type="ECO:0000313" key="7">
    <source>
        <dbReference type="EMBL" id="TDT18212.1"/>
    </source>
</evidence>
<dbReference type="EMBL" id="SOAU01000001">
    <property type="protein sequence ID" value="TDT18212.1"/>
    <property type="molecule type" value="Genomic_DNA"/>
</dbReference>
<dbReference type="PANTHER" id="PTHR43180:SF28">
    <property type="entry name" value="NAD(P)-BINDING ROSSMANN-FOLD SUPERFAMILY PROTEIN"/>
    <property type="match status" value="1"/>
</dbReference>
<dbReference type="RefSeq" id="WP_133870443.1">
    <property type="nucleotide sequence ID" value="NZ_SOAU01000001.1"/>
</dbReference>
<evidence type="ECO:0000256" key="3">
    <source>
        <dbReference type="ARBA" id="ARBA00023027"/>
    </source>
</evidence>
<protein>
    <submittedName>
        <fullName evidence="7">NAD(P)-dependent dehydrogenase (Short-subunit alcohol dehydrogenase family)</fullName>
    </submittedName>
</protein>
<keyword evidence="2" id="KW-0560">Oxidoreductase</keyword>
<dbReference type="PRINTS" id="PR00080">
    <property type="entry name" value="SDRFAMILY"/>
</dbReference>
<dbReference type="PRINTS" id="PR00081">
    <property type="entry name" value="GDHRDH"/>
</dbReference>
<evidence type="ECO:0000256" key="5">
    <source>
        <dbReference type="ARBA" id="ARBA00023221"/>
    </source>
</evidence>
<dbReference type="AlphaFoldDB" id="A0A4R7I3J6"/>
<dbReference type="FunFam" id="3.40.50.720:FF:000084">
    <property type="entry name" value="Short-chain dehydrogenase reductase"/>
    <property type="match status" value="1"/>
</dbReference>
<dbReference type="GO" id="GO:0016491">
    <property type="term" value="F:oxidoreductase activity"/>
    <property type="evidence" value="ECO:0007669"/>
    <property type="project" value="UniProtKB-KW"/>
</dbReference>
<dbReference type="Gene3D" id="3.40.50.720">
    <property type="entry name" value="NAD(P)-binding Rossmann-like Domain"/>
    <property type="match status" value="1"/>
</dbReference>
<keyword evidence="8" id="KW-1185">Reference proteome</keyword>
<dbReference type="OrthoDB" id="4288312at2"/>
<comment type="caution">
    <text evidence="7">The sequence shown here is derived from an EMBL/GenBank/DDBJ whole genome shotgun (WGS) entry which is preliminary data.</text>
</comment>